<protein>
    <submittedName>
        <fullName evidence="1">Uncharacterized protein</fullName>
    </submittedName>
</protein>
<keyword evidence="2" id="KW-1185">Reference proteome</keyword>
<reference evidence="1 2" key="1">
    <citation type="submission" date="2023-02" db="EMBL/GenBank/DDBJ databases">
        <title>LHISI_Scaffold_Assembly.</title>
        <authorList>
            <person name="Stuart O.P."/>
            <person name="Cleave R."/>
            <person name="Magrath M.J.L."/>
            <person name="Mikheyev A.S."/>
        </authorList>
    </citation>
    <scope>NUCLEOTIDE SEQUENCE [LARGE SCALE GENOMIC DNA]</scope>
    <source>
        <strain evidence="1">Daus_M_001</strain>
        <tissue evidence="1">Leg muscle</tissue>
    </source>
</reference>
<comment type="caution">
    <text evidence="1">The sequence shown here is derived from an EMBL/GenBank/DDBJ whole genome shotgun (WGS) entry which is preliminary data.</text>
</comment>
<dbReference type="EMBL" id="JARBHB010000006">
    <property type="protein sequence ID" value="KAJ8880258.1"/>
    <property type="molecule type" value="Genomic_DNA"/>
</dbReference>
<name>A0ABQ9H7K3_9NEOP</name>
<evidence type="ECO:0000313" key="2">
    <source>
        <dbReference type="Proteomes" id="UP001159363"/>
    </source>
</evidence>
<sequence>MNFILRVIRVIRRRTGPLRSAVPTYVKRSNGGWAKGNRHMTFAVLMYSDLSYDTRSVPHNKDLPVPKPPAHVSVEDVCEYESDVEMRQVVEDTTFDTSTSSSELGELLRDLNLSKNAAEFLASRLKEVTLVYCNALCALMEELNHEQVASEWRLFIDSSETSLEAVL</sequence>
<gene>
    <name evidence="1" type="ORF">PR048_016724</name>
</gene>
<proteinExistence type="predicted"/>
<organism evidence="1 2">
    <name type="scientific">Dryococelus australis</name>
    <dbReference type="NCBI Taxonomy" id="614101"/>
    <lineage>
        <taxon>Eukaryota</taxon>
        <taxon>Metazoa</taxon>
        <taxon>Ecdysozoa</taxon>
        <taxon>Arthropoda</taxon>
        <taxon>Hexapoda</taxon>
        <taxon>Insecta</taxon>
        <taxon>Pterygota</taxon>
        <taxon>Neoptera</taxon>
        <taxon>Polyneoptera</taxon>
        <taxon>Phasmatodea</taxon>
        <taxon>Verophasmatodea</taxon>
        <taxon>Anareolatae</taxon>
        <taxon>Phasmatidae</taxon>
        <taxon>Eurycanthinae</taxon>
        <taxon>Dryococelus</taxon>
    </lineage>
</organism>
<accession>A0ABQ9H7K3</accession>
<evidence type="ECO:0000313" key="1">
    <source>
        <dbReference type="EMBL" id="KAJ8880258.1"/>
    </source>
</evidence>
<dbReference type="PANTHER" id="PTHR46114">
    <property type="entry name" value="APPLE DOMAIN-CONTAINING PROTEIN"/>
    <property type="match status" value="1"/>
</dbReference>
<dbReference type="PANTHER" id="PTHR46114:SF1">
    <property type="entry name" value="ZAD DOMAIN-CONTAINING PROTEIN"/>
    <property type="match status" value="1"/>
</dbReference>
<dbReference type="Proteomes" id="UP001159363">
    <property type="component" value="Chromosome 5"/>
</dbReference>